<accession>L8HSA9</accession>
<name>L8HSA9_9CETA</name>
<gene>
    <name evidence="1" type="ORF">M91_21582</name>
</gene>
<dbReference type="EMBL" id="JH883808">
    <property type="protein sequence ID" value="ELR45897.1"/>
    <property type="molecule type" value="Genomic_DNA"/>
</dbReference>
<evidence type="ECO:0000313" key="1">
    <source>
        <dbReference type="EMBL" id="ELR45897.1"/>
    </source>
</evidence>
<proteinExistence type="predicted"/>
<reference evidence="1 2" key="1">
    <citation type="journal article" date="2012" name="Nat. Genet.">
        <title>The yak genome and adaptation to life at high altitude.</title>
        <authorList>
            <person name="Qiu Q."/>
            <person name="Zhang G."/>
            <person name="Ma T."/>
            <person name="Qian W."/>
            <person name="Wang J."/>
            <person name="Ye Z."/>
            <person name="Cao C."/>
            <person name="Hu Q."/>
            <person name="Kim J."/>
            <person name="Larkin D.M."/>
            <person name="Auvil L."/>
            <person name="Capitanu B."/>
            <person name="Ma J."/>
            <person name="Lewin H.A."/>
            <person name="Qian X."/>
            <person name="Lang Y."/>
            <person name="Zhou R."/>
            <person name="Wang L."/>
            <person name="Wang K."/>
            <person name="Xia J."/>
            <person name="Liao S."/>
            <person name="Pan S."/>
            <person name="Lu X."/>
            <person name="Hou H."/>
            <person name="Wang Y."/>
            <person name="Zang X."/>
            <person name="Yin Y."/>
            <person name="Ma H."/>
            <person name="Zhang J."/>
            <person name="Wang Z."/>
            <person name="Zhang Y."/>
            <person name="Zhang D."/>
            <person name="Yonezawa T."/>
            <person name="Hasegawa M."/>
            <person name="Zhong Y."/>
            <person name="Liu W."/>
            <person name="Zhang Y."/>
            <person name="Huang Z."/>
            <person name="Zhang S."/>
            <person name="Long R."/>
            <person name="Yang H."/>
            <person name="Wang J."/>
            <person name="Lenstra J.A."/>
            <person name="Cooper D.N."/>
            <person name="Wu Y."/>
            <person name="Wang J."/>
            <person name="Shi P."/>
            <person name="Wang J."/>
            <person name="Liu J."/>
        </authorList>
    </citation>
    <scope>NUCLEOTIDE SEQUENCE [LARGE SCALE GENOMIC DNA]</scope>
    <source>
        <strain evidence="2">yakQH1</strain>
    </source>
</reference>
<sequence length="40" mass="4589">FSQHHLLKKLSFLHCIFLPPLSKIRCTLVCGTTPTFYCPP</sequence>
<dbReference type="Proteomes" id="UP000011080">
    <property type="component" value="Unassembled WGS sequence"/>
</dbReference>
<dbReference type="AlphaFoldDB" id="L8HSA9"/>
<feature type="non-terminal residue" evidence="1">
    <location>
        <position position="40"/>
    </location>
</feature>
<evidence type="ECO:0000313" key="2">
    <source>
        <dbReference type="Proteomes" id="UP000011080"/>
    </source>
</evidence>
<protein>
    <submittedName>
        <fullName evidence="1">Uncharacterized protein</fullName>
    </submittedName>
</protein>
<organism evidence="1 2">
    <name type="scientific">Bos mutus</name>
    <name type="common">wild yak</name>
    <dbReference type="NCBI Taxonomy" id="72004"/>
    <lineage>
        <taxon>Eukaryota</taxon>
        <taxon>Metazoa</taxon>
        <taxon>Chordata</taxon>
        <taxon>Craniata</taxon>
        <taxon>Vertebrata</taxon>
        <taxon>Euteleostomi</taxon>
        <taxon>Mammalia</taxon>
        <taxon>Eutheria</taxon>
        <taxon>Laurasiatheria</taxon>
        <taxon>Artiodactyla</taxon>
        <taxon>Ruminantia</taxon>
        <taxon>Pecora</taxon>
        <taxon>Bovidae</taxon>
        <taxon>Bovinae</taxon>
        <taxon>Bos</taxon>
    </lineage>
</organism>
<feature type="non-terminal residue" evidence="1">
    <location>
        <position position="1"/>
    </location>
</feature>